<reference evidence="21 22" key="1">
    <citation type="submission" date="2016-03" db="EMBL/GenBank/DDBJ databases">
        <title>Draft genome sequence of Paenibacillus antarcticus CECT 5836.</title>
        <authorList>
            <person name="Shin S.-K."/>
            <person name="Yi H."/>
        </authorList>
    </citation>
    <scope>NUCLEOTIDE SEQUENCE [LARGE SCALE GENOMIC DNA]</scope>
    <source>
        <strain evidence="21 22">CECT 5836</strain>
    </source>
</reference>
<evidence type="ECO:0000256" key="17">
    <source>
        <dbReference type="ARBA" id="ARBA00030638"/>
    </source>
</evidence>
<dbReference type="PANTHER" id="PTHR22993:SF9">
    <property type="entry name" value="FORMAMIDOPYRIMIDINE-DNA GLYCOSYLASE"/>
    <property type="match status" value="1"/>
</dbReference>
<evidence type="ECO:0000313" key="22">
    <source>
        <dbReference type="Proteomes" id="UP000077355"/>
    </source>
</evidence>
<keyword evidence="10" id="KW-0378">Hydrolase</keyword>
<comment type="caution">
    <text evidence="21">The sequence shown here is derived from an EMBL/GenBank/DDBJ whole genome shotgun (WGS) entry which is preliminary data.</text>
</comment>
<dbReference type="OrthoDB" id="9800855at2"/>
<dbReference type="SUPFAM" id="SSF46946">
    <property type="entry name" value="S13-like H2TH domain"/>
    <property type="match status" value="1"/>
</dbReference>
<dbReference type="GO" id="GO:0034039">
    <property type="term" value="F:8-oxo-7,8-dihydroguanine DNA N-glycosylase activity"/>
    <property type="evidence" value="ECO:0007669"/>
    <property type="project" value="TreeGrafter"/>
</dbReference>
<comment type="similarity">
    <text evidence="3">Belongs to the FPG family.</text>
</comment>
<keyword evidence="14" id="KW-0456">Lyase</keyword>
<dbReference type="SUPFAM" id="SSF81624">
    <property type="entry name" value="N-terminal domain of MutM-like DNA repair proteins"/>
    <property type="match status" value="1"/>
</dbReference>
<keyword evidence="13" id="KW-0234">DNA repair</keyword>
<feature type="domain" description="Formamidopyrimidine-DNA glycosylase catalytic" evidence="20">
    <location>
        <begin position="2"/>
        <end position="112"/>
    </location>
</feature>
<dbReference type="SUPFAM" id="SSF57716">
    <property type="entry name" value="Glucocorticoid receptor-like (DNA-binding domain)"/>
    <property type="match status" value="1"/>
</dbReference>
<name>A0A168JY75_9BACL</name>
<dbReference type="Pfam" id="PF01149">
    <property type="entry name" value="Fapy_DNA_glyco"/>
    <property type="match status" value="1"/>
</dbReference>
<accession>A0A168JY75</accession>
<dbReference type="RefSeq" id="WP_068652852.1">
    <property type="nucleotide sequence ID" value="NZ_CP043611.1"/>
</dbReference>
<evidence type="ECO:0000256" key="2">
    <source>
        <dbReference type="ARBA" id="ARBA00001947"/>
    </source>
</evidence>
<dbReference type="PANTHER" id="PTHR22993">
    <property type="entry name" value="FORMAMIDOPYRIMIDINE-DNA GLYCOSYLASE"/>
    <property type="match status" value="1"/>
</dbReference>
<dbReference type="InterPro" id="IPR010979">
    <property type="entry name" value="Ribosomal_uS13-like_H2TH"/>
</dbReference>
<keyword evidence="11" id="KW-0862">Zinc</keyword>
<dbReference type="PROSITE" id="PS51066">
    <property type="entry name" value="ZF_FPG_2"/>
    <property type="match status" value="1"/>
</dbReference>
<dbReference type="InterPro" id="IPR010663">
    <property type="entry name" value="Znf_FPG/IleRS"/>
</dbReference>
<evidence type="ECO:0000256" key="11">
    <source>
        <dbReference type="ARBA" id="ARBA00022833"/>
    </source>
</evidence>
<keyword evidence="7" id="KW-0479">Metal-binding</keyword>
<dbReference type="Gene3D" id="1.10.8.50">
    <property type="match status" value="1"/>
</dbReference>
<organism evidence="21 22">
    <name type="scientific">Paenibacillus antarcticus</name>
    <dbReference type="NCBI Taxonomy" id="253703"/>
    <lineage>
        <taxon>Bacteria</taxon>
        <taxon>Bacillati</taxon>
        <taxon>Bacillota</taxon>
        <taxon>Bacilli</taxon>
        <taxon>Bacillales</taxon>
        <taxon>Paenibacillaceae</taxon>
        <taxon>Paenibacillus</taxon>
    </lineage>
</organism>
<comment type="cofactor">
    <cofactor evidence="2">
        <name>Zn(2+)</name>
        <dbReference type="ChEBI" id="CHEBI:29105"/>
    </cofactor>
</comment>
<gene>
    <name evidence="21" type="ORF">PBAT_22195</name>
</gene>
<keyword evidence="12" id="KW-0238">DNA-binding</keyword>
<evidence type="ECO:0000313" key="21">
    <source>
        <dbReference type="EMBL" id="OAB41262.1"/>
    </source>
</evidence>
<evidence type="ECO:0000259" key="19">
    <source>
        <dbReference type="PROSITE" id="PS51066"/>
    </source>
</evidence>
<proteinExistence type="inferred from homology"/>
<dbReference type="InterPro" id="IPR035937">
    <property type="entry name" value="FPG_N"/>
</dbReference>
<protein>
    <recommendedName>
        <fullName evidence="6">Formamidopyrimidine-DNA glycosylase</fullName>
        <ecNumber evidence="4">3.2.2.23</ecNumber>
        <ecNumber evidence="5">4.2.99.18</ecNumber>
    </recommendedName>
    <alternativeName>
        <fullName evidence="17">DNA-(apurinic or apyrimidinic site) lyase MutM</fullName>
    </alternativeName>
</protein>
<sequence length="271" mass="30707">MPEMPEMENYRRIISDQILDVPITNVIVNREKSINIEQDIFISELLNTRVIFIERRGKYLNFHLNNGRRLLVHLMLGGLLYVGKKEDLPQRNTQVEITFGGTTLYFMGLRLGYVHLLSAKEVEQVLGQLGPEVTDRRMNSERFLNIVNGRRGALKTLLVNQHVIAGIGNRYADEIAFEAGLLPTAKIQDLGLEAIERLYNSMKSVLRKAVDAGGYIDTPVMKDDSHTGGYKLAFKVYDREGEVCSQCGGIVVKTELNSKKSFYCPTCQHDR</sequence>
<keyword evidence="15" id="KW-0511">Multifunctional enzyme</keyword>
<dbReference type="SMART" id="SM01232">
    <property type="entry name" value="H2TH"/>
    <property type="match status" value="1"/>
</dbReference>
<evidence type="ECO:0000256" key="13">
    <source>
        <dbReference type="ARBA" id="ARBA00023204"/>
    </source>
</evidence>
<dbReference type="Pfam" id="PF06831">
    <property type="entry name" value="H2TH"/>
    <property type="match status" value="1"/>
</dbReference>
<feature type="domain" description="FPG-type" evidence="19">
    <location>
        <begin position="235"/>
        <end position="269"/>
    </location>
</feature>
<keyword evidence="16" id="KW-0326">Glycosidase</keyword>
<evidence type="ECO:0000256" key="10">
    <source>
        <dbReference type="ARBA" id="ARBA00022801"/>
    </source>
</evidence>
<keyword evidence="8" id="KW-0227">DNA damage</keyword>
<dbReference type="InterPro" id="IPR000214">
    <property type="entry name" value="Znf_DNA_glyclase/AP_lyase"/>
</dbReference>
<dbReference type="Proteomes" id="UP000077355">
    <property type="component" value="Unassembled WGS sequence"/>
</dbReference>
<dbReference type="InterPro" id="IPR015886">
    <property type="entry name" value="H2TH_FPG"/>
</dbReference>
<evidence type="ECO:0000256" key="15">
    <source>
        <dbReference type="ARBA" id="ARBA00023268"/>
    </source>
</evidence>
<evidence type="ECO:0000256" key="1">
    <source>
        <dbReference type="ARBA" id="ARBA00001668"/>
    </source>
</evidence>
<dbReference type="GO" id="GO:0006284">
    <property type="term" value="P:base-excision repair"/>
    <property type="evidence" value="ECO:0007669"/>
    <property type="project" value="InterPro"/>
</dbReference>
<evidence type="ECO:0000259" key="20">
    <source>
        <dbReference type="PROSITE" id="PS51068"/>
    </source>
</evidence>
<dbReference type="EC" id="4.2.99.18" evidence="5"/>
<dbReference type="PROSITE" id="PS51068">
    <property type="entry name" value="FPG_CAT"/>
    <property type="match status" value="1"/>
</dbReference>
<comment type="catalytic activity">
    <reaction evidence="1">
        <text>Hydrolysis of DNA containing ring-opened 7-methylguanine residues, releasing 2,6-diamino-4-hydroxy-5-(N-methyl)formamidopyrimidine.</text>
        <dbReference type="EC" id="3.2.2.23"/>
    </reaction>
</comment>
<dbReference type="GO" id="GO:0008270">
    <property type="term" value="F:zinc ion binding"/>
    <property type="evidence" value="ECO:0007669"/>
    <property type="project" value="UniProtKB-KW"/>
</dbReference>
<dbReference type="InterPro" id="IPR012319">
    <property type="entry name" value="FPG_cat"/>
</dbReference>
<dbReference type="Gene3D" id="3.20.190.10">
    <property type="entry name" value="MutM-like, N-terminal"/>
    <property type="match status" value="1"/>
</dbReference>
<evidence type="ECO:0000256" key="12">
    <source>
        <dbReference type="ARBA" id="ARBA00023125"/>
    </source>
</evidence>
<dbReference type="Pfam" id="PF06827">
    <property type="entry name" value="zf-FPG_IleRS"/>
    <property type="match status" value="1"/>
</dbReference>
<evidence type="ECO:0000256" key="7">
    <source>
        <dbReference type="ARBA" id="ARBA00022723"/>
    </source>
</evidence>
<dbReference type="AlphaFoldDB" id="A0A168JY75"/>
<dbReference type="EC" id="3.2.2.23" evidence="4"/>
<dbReference type="GO" id="GO:0003684">
    <property type="term" value="F:damaged DNA binding"/>
    <property type="evidence" value="ECO:0007669"/>
    <property type="project" value="InterPro"/>
</dbReference>
<evidence type="ECO:0000256" key="6">
    <source>
        <dbReference type="ARBA" id="ARBA00016240"/>
    </source>
</evidence>
<dbReference type="GO" id="GO:0140078">
    <property type="term" value="F:class I DNA-(apurinic or apyrimidinic site) endonuclease activity"/>
    <property type="evidence" value="ECO:0007669"/>
    <property type="project" value="UniProtKB-EC"/>
</dbReference>
<evidence type="ECO:0000256" key="16">
    <source>
        <dbReference type="ARBA" id="ARBA00023295"/>
    </source>
</evidence>
<keyword evidence="22" id="KW-1185">Reference proteome</keyword>
<evidence type="ECO:0000256" key="5">
    <source>
        <dbReference type="ARBA" id="ARBA00012720"/>
    </source>
</evidence>
<keyword evidence="9 18" id="KW-0863">Zinc-finger</keyword>
<dbReference type="SMART" id="SM00898">
    <property type="entry name" value="Fapy_DNA_glyco"/>
    <property type="match status" value="1"/>
</dbReference>
<evidence type="ECO:0000256" key="4">
    <source>
        <dbReference type="ARBA" id="ARBA00012024"/>
    </source>
</evidence>
<evidence type="ECO:0000256" key="8">
    <source>
        <dbReference type="ARBA" id="ARBA00022763"/>
    </source>
</evidence>
<evidence type="ECO:0000256" key="3">
    <source>
        <dbReference type="ARBA" id="ARBA00009409"/>
    </source>
</evidence>
<dbReference type="EMBL" id="LVJI01000048">
    <property type="protein sequence ID" value="OAB41262.1"/>
    <property type="molecule type" value="Genomic_DNA"/>
</dbReference>
<evidence type="ECO:0000256" key="14">
    <source>
        <dbReference type="ARBA" id="ARBA00023239"/>
    </source>
</evidence>
<evidence type="ECO:0000256" key="9">
    <source>
        <dbReference type="ARBA" id="ARBA00022771"/>
    </source>
</evidence>
<evidence type="ECO:0000256" key="18">
    <source>
        <dbReference type="PROSITE-ProRule" id="PRU00391"/>
    </source>
</evidence>